<reference evidence="1 2" key="1">
    <citation type="journal article" date="2024" name="G3 (Bethesda)">
        <title>Genome assembly of Hibiscus sabdariffa L. provides insights into metabolisms of medicinal natural products.</title>
        <authorList>
            <person name="Kim T."/>
        </authorList>
    </citation>
    <scope>NUCLEOTIDE SEQUENCE [LARGE SCALE GENOMIC DNA]</scope>
    <source>
        <strain evidence="1">TK-2024</strain>
        <tissue evidence="1">Old leaves</tissue>
    </source>
</reference>
<evidence type="ECO:0000313" key="2">
    <source>
        <dbReference type="Proteomes" id="UP001472677"/>
    </source>
</evidence>
<dbReference type="EMBL" id="JBBPBM010000012">
    <property type="protein sequence ID" value="KAK8562559.1"/>
    <property type="molecule type" value="Genomic_DNA"/>
</dbReference>
<sequence length="109" mass="12094">MSEAKRSDGLVMRAISNGWIEFLLNIAWSVGNGRSIDIFKDVWIPSLGHLYRYLLDPAIASKGLTFTNLVTADGNWDISTLYTLFSNSTLTHILSVKCHGPDDGDDQCM</sequence>
<proteinExistence type="predicted"/>
<evidence type="ECO:0000313" key="1">
    <source>
        <dbReference type="EMBL" id="KAK8562559.1"/>
    </source>
</evidence>
<organism evidence="1 2">
    <name type="scientific">Hibiscus sabdariffa</name>
    <name type="common">roselle</name>
    <dbReference type="NCBI Taxonomy" id="183260"/>
    <lineage>
        <taxon>Eukaryota</taxon>
        <taxon>Viridiplantae</taxon>
        <taxon>Streptophyta</taxon>
        <taxon>Embryophyta</taxon>
        <taxon>Tracheophyta</taxon>
        <taxon>Spermatophyta</taxon>
        <taxon>Magnoliopsida</taxon>
        <taxon>eudicotyledons</taxon>
        <taxon>Gunneridae</taxon>
        <taxon>Pentapetalae</taxon>
        <taxon>rosids</taxon>
        <taxon>malvids</taxon>
        <taxon>Malvales</taxon>
        <taxon>Malvaceae</taxon>
        <taxon>Malvoideae</taxon>
        <taxon>Hibiscus</taxon>
    </lineage>
</organism>
<name>A0ABR2EKN9_9ROSI</name>
<protein>
    <submittedName>
        <fullName evidence="1">Uncharacterized protein</fullName>
    </submittedName>
</protein>
<dbReference type="Proteomes" id="UP001472677">
    <property type="component" value="Unassembled WGS sequence"/>
</dbReference>
<keyword evidence="2" id="KW-1185">Reference proteome</keyword>
<comment type="caution">
    <text evidence="1">The sequence shown here is derived from an EMBL/GenBank/DDBJ whole genome shotgun (WGS) entry which is preliminary data.</text>
</comment>
<accession>A0ABR2EKN9</accession>
<gene>
    <name evidence="1" type="ORF">V6N12_010635</name>
</gene>